<dbReference type="Proteomes" id="UP000027190">
    <property type="component" value="Unassembled WGS sequence"/>
</dbReference>
<gene>
    <name evidence="2" type="ORF">HY30_08010</name>
</gene>
<reference evidence="2 3" key="1">
    <citation type="journal article" date="2014" name="Antonie Van Leeuwenhoek">
        <title>Hyphomonas beringensis sp. nov. and Hyphomonas chukchiensis sp. nov., isolated from surface seawater of the Bering Sea and Chukchi Sea.</title>
        <authorList>
            <person name="Li C."/>
            <person name="Lai Q."/>
            <person name="Li G."/>
            <person name="Dong C."/>
            <person name="Wang J."/>
            <person name="Liao Y."/>
            <person name="Shao Z."/>
        </authorList>
    </citation>
    <scope>NUCLEOTIDE SEQUENCE [LARGE SCALE GENOMIC DNA]</scope>
    <source>
        <strain evidence="2 3">BH-BN04-4</strain>
    </source>
</reference>
<comment type="caution">
    <text evidence="2">The sequence shown here is derived from an EMBL/GenBank/DDBJ whole genome shotgun (WGS) entry which is preliminary data.</text>
</comment>
<dbReference type="AlphaFoldDB" id="A0A062UJB6"/>
<dbReference type="eggNOG" id="COG1680">
    <property type="taxonomic scope" value="Bacteria"/>
</dbReference>
<feature type="domain" description="Beta-lactamase-related" evidence="1">
    <location>
        <begin position="14"/>
        <end position="269"/>
    </location>
</feature>
<accession>A0A062UJB6</accession>
<evidence type="ECO:0000259" key="1">
    <source>
        <dbReference type="Pfam" id="PF00144"/>
    </source>
</evidence>
<proteinExistence type="predicted"/>
<dbReference type="SUPFAM" id="SSF56601">
    <property type="entry name" value="beta-lactamase/transpeptidase-like"/>
    <property type="match status" value="1"/>
</dbReference>
<dbReference type="Gene3D" id="3.40.710.10">
    <property type="entry name" value="DD-peptidase/beta-lactamase superfamily"/>
    <property type="match status" value="1"/>
</dbReference>
<evidence type="ECO:0000313" key="2">
    <source>
        <dbReference type="EMBL" id="KCZ56190.1"/>
    </source>
</evidence>
<dbReference type="InterPro" id="IPR001466">
    <property type="entry name" value="Beta-lactam-related"/>
</dbReference>
<organism evidence="2 3">
    <name type="scientific">Hyphomonas chukchiensis</name>
    <dbReference type="NCBI Taxonomy" id="1280947"/>
    <lineage>
        <taxon>Bacteria</taxon>
        <taxon>Pseudomonadati</taxon>
        <taxon>Pseudomonadota</taxon>
        <taxon>Alphaproteobacteria</taxon>
        <taxon>Hyphomonadales</taxon>
        <taxon>Hyphomonadaceae</taxon>
        <taxon>Hyphomonas</taxon>
    </lineage>
</organism>
<dbReference type="InterPro" id="IPR050789">
    <property type="entry name" value="Diverse_Enzym_Activities"/>
</dbReference>
<dbReference type="PANTHER" id="PTHR43283:SF7">
    <property type="entry name" value="BETA-LACTAMASE-RELATED DOMAIN-CONTAINING PROTEIN"/>
    <property type="match status" value="1"/>
</dbReference>
<name>A0A062UJB6_9PROT</name>
<dbReference type="InterPro" id="IPR012338">
    <property type="entry name" value="Beta-lactam/transpept-like"/>
</dbReference>
<sequence length="302" mass="32755">MLKDGEPVCNSPDHDINEPHELWSGTKSFLGIMAAIAAKDGLLSLDEPVAVTLTEWQGDPQRSKVTLRHLLSMTSGHKSRIGRPPGYEAAVASDINSLAGLKFQYGAVPSQIFGEVMRRKLKAAGQSGGPRAYLEQRLFAPLGLAGYRWRNGPDKQPLMPQGVIMSASEWAKFGEFVRLGGRVDGIQIVDQETFEALFEGSAANAAYGLSWWLPRPSSSKDVVTATTDIDDHADSLPDDMVVAAGAGNQRLYVIPSLGLTIVRLADLDLGAALRGDKERWSDYVFLELTLNAAHSRSVPQNN</sequence>
<dbReference type="PANTHER" id="PTHR43283">
    <property type="entry name" value="BETA-LACTAMASE-RELATED"/>
    <property type="match status" value="1"/>
</dbReference>
<dbReference type="EMBL" id="AWFG01000052">
    <property type="protein sequence ID" value="KCZ56190.1"/>
    <property type="molecule type" value="Genomic_DNA"/>
</dbReference>
<dbReference type="PATRIC" id="fig|1280947.3.peg.3014"/>
<dbReference type="STRING" id="1280947.HY30_08010"/>
<keyword evidence="3" id="KW-1185">Reference proteome</keyword>
<evidence type="ECO:0000313" key="3">
    <source>
        <dbReference type="Proteomes" id="UP000027190"/>
    </source>
</evidence>
<protein>
    <recommendedName>
        <fullName evidence="1">Beta-lactamase-related domain-containing protein</fullName>
    </recommendedName>
</protein>
<dbReference type="Pfam" id="PF00144">
    <property type="entry name" value="Beta-lactamase"/>
    <property type="match status" value="1"/>
</dbReference>